<name>A0A2V0PGR4_9CHLO</name>
<sequence>MPRPPRPARAAPLLALALALALAALPLGASFVIDTPAQLIAAIKNKAEVKASDINPCVAYSIQMATPDNGTLPSFSGAWDDNSVTDVWYSRAYTIERVLRWLKTRPLSTPDEIDEVMTDIISLQGFCLKAGVIPAAPGTHIYFYSFDWCELEKVPGIGPAIIPTPATALEQFFPAYSSFFSEEAVRTMIGSYFDFMGTRTLHGCNVDCLQLLTFGADPADAGPPNCGCDKTFWDRYNAIYNEFQPDLSTAGEQAAKTCFELAMFTIQQPRMQSADDLRILLDKCLGFMPYNAGNGLGWAGVKTLSKFAIKDLGGKAPRPFNKGVFTFPEFLSRPITYKKLSSTTALKFAHLKSEFALSR</sequence>
<evidence type="ECO:0000313" key="3">
    <source>
        <dbReference type="Proteomes" id="UP000247498"/>
    </source>
</evidence>
<reference evidence="2 3" key="1">
    <citation type="journal article" date="2018" name="Sci. Rep.">
        <title>Raphidocelis subcapitata (=Pseudokirchneriella subcapitata) provides an insight into genome evolution and environmental adaptations in the Sphaeropleales.</title>
        <authorList>
            <person name="Suzuki S."/>
            <person name="Yamaguchi H."/>
            <person name="Nakajima N."/>
            <person name="Kawachi M."/>
        </authorList>
    </citation>
    <scope>NUCLEOTIDE SEQUENCE [LARGE SCALE GENOMIC DNA]</scope>
    <source>
        <strain evidence="2 3">NIES-35</strain>
    </source>
</reference>
<feature type="signal peptide" evidence="1">
    <location>
        <begin position="1"/>
        <end position="23"/>
    </location>
</feature>
<evidence type="ECO:0000313" key="2">
    <source>
        <dbReference type="EMBL" id="GBF97103.1"/>
    </source>
</evidence>
<dbReference type="EMBL" id="BDRX01000092">
    <property type="protein sequence ID" value="GBF97103.1"/>
    <property type="molecule type" value="Genomic_DNA"/>
</dbReference>
<keyword evidence="1" id="KW-0732">Signal</keyword>
<dbReference type="AlphaFoldDB" id="A0A2V0PGR4"/>
<dbReference type="Proteomes" id="UP000247498">
    <property type="component" value="Unassembled WGS sequence"/>
</dbReference>
<keyword evidence="3" id="KW-1185">Reference proteome</keyword>
<evidence type="ECO:0000256" key="1">
    <source>
        <dbReference type="SAM" id="SignalP"/>
    </source>
</evidence>
<gene>
    <name evidence="2" type="ORF">Rsub_10114</name>
</gene>
<dbReference type="InParanoid" id="A0A2V0PGR4"/>
<proteinExistence type="predicted"/>
<accession>A0A2V0PGR4</accession>
<comment type="caution">
    <text evidence="2">The sequence shown here is derived from an EMBL/GenBank/DDBJ whole genome shotgun (WGS) entry which is preliminary data.</text>
</comment>
<feature type="chain" id="PRO_5015848934" evidence="1">
    <location>
        <begin position="24"/>
        <end position="359"/>
    </location>
</feature>
<protein>
    <submittedName>
        <fullName evidence="2">Uncharacterized protein</fullName>
    </submittedName>
</protein>
<organism evidence="2 3">
    <name type="scientific">Raphidocelis subcapitata</name>
    <dbReference type="NCBI Taxonomy" id="307507"/>
    <lineage>
        <taxon>Eukaryota</taxon>
        <taxon>Viridiplantae</taxon>
        <taxon>Chlorophyta</taxon>
        <taxon>core chlorophytes</taxon>
        <taxon>Chlorophyceae</taxon>
        <taxon>CS clade</taxon>
        <taxon>Sphaeropleales</taxon>
        <taxon>Selenastraceae</taxon>
        <taxon>Raphidocelis</taxon>
    </lineage>
</organism>